<evidence type="ECO:0000313" key="3">
    <source>
        <dbReference type="Proteomes" id="UP001515480"/>
    </source>
</evidence>
<gene>
    <name evidence="2" type="ORF">AB1Y20_001291</name>
</gene>
<protein>
    <submittedName>
        <fullName evidence="2">Uncharacterized protein</fullName>
    </submittedName>
</protein>
<dbReference type="EMBL" id="JBGBPQ010000001">
    <property type="protein sequence ID" value="KAL1530384.1"/>
    <property type="molecule type" value="Genomic_DNA"/>
</dbReference>
<comment type="caution">
    <text evidence="2">The sequence shown here is derived from an EMBL/GenBank/DDBJ whole genome shotgun (WGS) entry which is preliminary data.</text>
</comment>
<proteinExistence type="predicted"/>
<reference evidence="2 3" key="1">
    <citation type="journal article" date="2024" name="Science">
        <title>Giant polyketide synthase enzymes in the biosynthesis of giant marine polyether toxins.</title>
        <authorList>
            <person name="Fallon T.R."/>
            <person name="Shende V.V."/>
            <person name="Wierzbicki I.H."/>
            <person name="Pendleton A.L."/>
            <person name="Watervoot N.F."/>
            <person name="Auber R.P."/>
            <person name="Gonzalez D.J."/>
            <person name="Wisecaver J.H."/>
            <person name="Moore B.S."/>
        </authorList>
    </citation>
    <scope>NUCLEOTIDE SEQUENCE [LARGE SCALE GENOMIC DNA]</scope>
    <source>
        <strain evidence="2 3">12B1</strain>
    </source>
</reference>
<dbReference type="Proteomes" id="UP001515480">
    <property type="component" value="Unassembled WGS sequence"/>
</dbReference>
<feature type="region of interest" description="Disordered" evidence="1">
    <location>
        <begin position="1"/>
        <end position="24"/>
    </location>
</feature>
<keyword evidence="3" id="KW-1185">Reference proteome</keyword>
<dbReference type="AlphaFoldDB" id="A0AB34K795"/>
<evidence type="ECO:0000256" key="1">
    <source>
        <dbReference type="SAM" id="MobiDB-lite"/>
    </source>
</evidence>
<organism evidence="2 3">
    <name type="scientific">Prymnesium parvum</name>
    <name type="common">Toxic golden alga</name>
    <dbReference type="NCBI Taxonomy" id="97485"/>
    <lineage>
        <taxon>Eukaryota</taxon>
        <taxon>Haptista</taxon>
        <taxon>Haptophyta</taxon>
        <taxon>Prymnesiophyceae</taxon>
        <taxon>Prymnesiales</taxon>
        <taxon>Prymnesiaceae</taxon>
        <taxon>Prymnesium</taxon>
    </lineage>
</organism>
<evidence type="ECO:0000313" key="2">
    <source>
        <dbReference type="EMBL" id="KAL1530384.1"/>
    </source>
</evidence>
<accession>A0AB34K795</accession>
<name>A0AB34K795_PRYPA</name>
<feature type="compositionally biased region" description="Basic and acidic residues" evidence="1">
    <location>
        <begin position="1"/>
        <end position="15"/>
    </location>
</feature>
<sequence>MGMVEEKVTAAHEEGSMTAEDGDGARQGAMMTENILQWSLLQPMILPMSSSMLTKMMTKKMTKNSM</sequence>